<dbReference type="EMBL" id="UINC01026838">
    <property type="protein sequence ID" value="SVB05018.1"/>
    <property type="molecule type" value="Genomic_DNA"/>
</dbReference>
<organism evidence="1">
    <name type="scientific">marine metagenome</name>
    <dbReference type="NCBI Taxonomy" id="408172"/>
    <lineage>
        <taxon>unclassified sequences</taxon>
        <taxon>metagenomes</taxon>
        <taxon>ecological metagenomes</taxon>
    </lineage>
</organism>
<accession>A0A382AU99</accession>
<proteinExistence type="predicted"/>
<name>A0A382AU99_9ZZZZ</name>
<dbReference type="AlphaFoldDB" id="A0A382AU99"/>
<reference evidence="1" key="1">
    <citation type="submission" date="2018-05" db="EMBL/GenBank/DDBJ databases">
        <authorList>
            <person name="Lanie J.A."/>
            <person name="Ng W.-L."/>
            <person name="Kazmierczak K.M."/>
            <person name="Andrzejewski T.M."/>
            <person name="Davidsen T.M."/>
            <person name="Wayne K.J."/>
            <person name="Tettelin H."/>
            <person name="Glass J.I."/>
            <person name="Rusch D."/>
            <person name="Podicherti R."/>
            <person name="Tsui H.-C.T."/>
            <person name="Winkler M.E."/>
        </authorList>
    </citation>
    <scope>NUCLEOTIDE SEQUENCE</scope>
</reference>
<sequence length="107" mass="12536">MIEYLHMLNKKQTLKVLKFFAQQINDWTLLNCANYNDTNTVDIRSYDVACLCKEYATLLEKTQQLHSDTDDEMYCITAKDVANALDNLDTEFRDCVEEELVRAKLIF</sequence>
<gene>
    <name evidence="1" type="ORF">METZ01_LOCUS157872</name>
</gene>
<evidence type="ECO:0000313" key="1">
    <source>
        <dbReference type="EMBL" id="SVB05018.1"/>
    </source>
</evidence>
<protein>
    <submittedName>
        <fullName evidence="1">Uncharacterized protein</fullName>
    </submittedName>
</protein>